<feature type="domain" description="C2H2-type" evidence="10">
    <location>
        <begin position="245"/>
        <end position="272"/>
    </location>
</feature>
<accession>A0A7R9HLU5</accession>
<dbReference type="PANTHER" id="PTHR16515">
    <property type="entry name" value="PR DOMAIN ZINC FINGER PROTEIN"/>
    <property type="match status" value="1"/>
</dbReference>
<dbReference type="PROSITE" id="PS00028">
    <property type="entry name" value="ZINC_FINGER_C2H2_1"/>
    <property type="match status" value="4"/>
</dbReference>
<dbReference type="GO" id="GO:0008270">
    <property type="term" value="F:zinc ion binding"/>
    <property type="evidence" value="ECO:0007669"/>
    <property type="project" value="UniProtKB-KW"/>
</dbReference>
<keyword evidence="7" id="KW-0539">Nucleus</keyword>
<evidence type="ECO:0000256" key="9">
    <source>
        <dbReference type="SAM" id="MobiDB-lite"/>
    </source>
</evidence>
<evidence type="ECO:0000256" key="6">
    <source>
        <dbReference type="ARBA" id="ARBA00023125"/>
    </source>
</evidence>
<keyword evidence="2" id="KW-0479">Metal-binding</keyword>
<dbReference type="PROSITE" id="PS50157">
    <property type="entry name" value="ZINC_FINGER_C2H2_2"/>
    <property type="match status" value="4"/>
</dbReference>
<keyword evidence="6" id="KW-0238">DNA-binding</keyword>
<dbReference type="Gene3D" id="3.30.160.60">
    <property type="entry name" value="Classic Zinc Finger"/>
    <property type="match status" value="4"/>
</dbReference>
<dbReference type="InterPro" id="IPR013087">
    <property type="entry name" value="Znf_C2H2_type"/>
</dbReference>
<dbReference type="SMART" id="SM00355">
    <property type="entry name" value="ZnF_C2H2"/>
    <property type="match status" value="5"/>
</dbReference>
<sequence>MKCEDIEAPLDSGSPTFNLLNFAPIKEEIKARAFKRAGAYRPRAFLRAIAYSPRAFTTTRAFRQEPSREQEPTIQGPSREQENDNPDLPYPNEPDCYATQLLLENTNEFIVHTILKPEKTSNVPSTALCEEHIIKDELCFDESSIDVKENTIIKLSQNLTNELQINDNQLKSKTFLKIDPNLGHSGVKKYQCDYCFMVFTNKKYLKSHTSIHGRHKRSHKCGVCGKCFTKIELKIHLSNSGHRPYKCDICGKCFATKNYLKIHICTHGGQSGHGPYKCEICGRCFNKKEYLKSHLPTHSGQKPHKCDACGKCFTRKGSLTTHLLSHSGQQRSYKFKIAYWERIKRELVMLTSVSPRDNVNWKAKQLT</sequence>
<dbReference type="InterPro" id="IPR050331">
    <property type="entry name" value="Zinc_finger"/>
</dbReference>
<evidence type="ECO:0000259" key="10">
    <source>
        <dbReference type="PROSITE" id="PS50157"/>
    </source>
</evidence>
<dbReference type="EMBL" id="OB793501">
    <property type="protein sequence ID" value="CAD7427625.1"/>
    <property type="molecule type" value="Genomic_DNA"/>
</dbReference>
<keyword evidence="4 8" id="KW-0863">Zinc-finger</keyword>
<gene>
    <name evidence="11" type="ORF">TMSB3V08_LOCUS4458</name>
</gene>
<dbReference type="GO" id="GO:0043565">
    <property type="term" value="F:sequence-specific DNA binding"/>
    <property type="evidence" value="ECO:0007669"/>
    <property type="project" value="UniProtKB-ARBA"/>
</dbReference>
<evidence type="ECO:0000256" key="7">
    <source>
        <dbReference type="ARBA" id="ARBA00023242"/>
    </source>
</evidence>
<dbReference type="Pfam" id="PF00096">
    <property type="entry name" value="zf-C2H2"/>
    <property type="match status" value="4"/>
</dbReference>
<dbReference type="AlphaFoldDB" id="A0A7R9HLU5"/>
<feature type="domain" description="C2H2-type" evidence="10">
    <location>
        <begin position="304"/>
        <end position="331"/>
    </location>
</feature>
<dbReference type="SUPFAM" id="SSF57667">
    <property type="entry name" value="beta-beta-alpha zinc fingers"/>
    <property type="match status" value="3"/>
</dbReference>
<proteinExistence type="predicted"/>
<dbReference type="GO" id="GO:0045893">
    <property type="term" value="P:positive regulation of DNA-templated transcription"/>
    <property type="evidence" value="ECO:0007669"/>
    <property type="project" value="UniProtKB-ARBA"/>
</dbReference>
<organism evidence="11">
    <name type="scientific">Timema monikensis</name>
    <dbReference type="NCBI Taxonomy" id="170555"/>
    <lineage>
        <taxon>Eukaryota</taxon>
        <taxon>Metazoa</taxon>
        <taxon>Ecdysozoa</taxon>
        <taxon>Arthropoda</taxon>
        <taxon>Hexapoda</taxon>
        <taxon>Insecta</taxon>
        <taxon>Pterygota</taxon>
        <taxon>Neoptera</taxon>
        <taxon>Polyneoptera</taxon>
        <taxon>Phasmatodea</taxon>
        <taxon>Timematodea</taxon>
        <taxon>Timematoidea</taxon>
        <taxon>Timematidae</taxon>
        <taxon>Timema</taxon>
    </lineage>
</organism>
<feature type="domain" description="C2H2-type" evidence="10">
    <location>
        <begin position="190"/>
        <end position="217"/>
    </location>
</feature>
<evidence type="ECO:0000256" key="8">
    <source>
        <dbReference type="PROSITE-ProRule" id="PRU00042"/>
    </source>
</evidence>
<evidence type="ECO:0000256" key="5">
    <source>
        <dbReference type="ARBA" id="ARBA00022833"/>
    </source>
</evidence>
<name>A0A7R9HLU5_9NEOP</name>
<dbReference type="InterPro" id="IPR036236">
    <property type="entry name" value="Znf_C2H2_sf"/>
</dbReference>
<feature type="region of interest" description="Disordered" evidence="9">
    <location>
        <begin position="59"/>
        <end position="91"/>
    </location>
</feature>
<dbReference type="FunFam" id="3.30.160.60:FF:001732">
    <property type="entry name" value="Zgc:162936"/>
    <property type="match status" value="1"/>
</dbReference>
<dbReference type="FunFam" id="3.30.160.60:FF:000145">
    <property type="entry name" value="Zinc finger protein 574"/>
    <property type="match status" value="2"/>
</dbReference>
<dbReference type="PANTHER" id="PTHR16515:SF49">
    <property type="entry name" value="GASTRULA ZINC FINGER PROTEIN XLCGF49.1-LIKE-RELATED"/>
    <property type="match status" value="1"/>
</dbReference>
<reference evidence="11" key="1">
    <citation type="submission" date="2020-11" db="EMBL/GenBank/DDBJ databases">
        <authorList>
            <person name="Tran Van P."/>
        </authorList>
    </citation>
    <scope>NUCLEOTIDE SEQUENCE</scope>
</reference>
<keyword evidence="5" id="KW-0862">Zinc</keyword>
<feature type="domain" description="C2H2-type" evidence="10">
    <location>
        <begin position="276"/>
        <end position="303"/>
    </location>
</feature>
<protein>
    <recommendedName>
        <fullName evidence="10">C2H2-type domain-containing protein</fullName>
    </recommendedName>
</protein>
<evidence type="ECO:0000256" key="2">
    <source>
        <dbReference type="ARBA" id="ARBA00022723"/>
    </source>
</evidence>
<evidence type="ECO:0000256" key="3">
    <source>
        <dbReference type="ARBA" id="ARBA00022737"/>
    </source>
</evidence>
<dbReference type="GO" id="GO:0005694">
    <property type="term" value="C:chromosome"/>
    <property type="evidence" value="ECO:0007669"/>
    <property type="project" value="UniProtKB-ARBA"/>
</dbReference>
<feature type="compositionally biased region" description="Basic and acidic residues" evidence="9">
    <location>
        <begin position="62"/>
        <end position="71"/>
    </location>
</feature>
<evidence type="ECO:0000256" key="4">
    <source>
        <dbReference type="ARBA" id="ARBA00022771"/>
    </source>
</evidence>
<keyword evidence="3" id="KW-0677">Repeat</keyword>
<evidence type="ECO:0000313" key="11">
    <source>
        <dbReference type="EMBL" id="CAD7427625.1"/>
    </source>
</evidence>
<dbReference type="GO" id="GO:0005634">
    <property type="term" value="C:nucleus"/>
    <property type="evidence" value="ECO:0007669"/>
    <property type="project" value="UniProtKB-SubCell"/>
</dbReference>
<comment type="subcellular location">
    <subcellularLocation>
        <location evidence="1">Nucleus</location>
    </subcellularLocation>
</comment>
<evidence type="ECO:0000256" key="1">
    <source>
        <dbReference type="ARBA" id="ARBA00004123"/>
    </source>
</evidence>